<accession>A0A6J4UU47</accession>
<reference evidence="2" key="1">
    <citation type="submission" date="2020-02" db="EMBL/GenBank/DDBJ databases">
        <authorList>
            <person name="Meier V. D."/>
        </authorList>
    </citation>
    <scope>NUCLEOTIDE SEQUENCE</scope>
    <source>
        <strain evidence="2">AVDCRST_MAG73</strain>
    </source>
</reference>
<feature type="region of interest" description="Disordered" evidence="1">
    <location>
        <begin position="1"/>
        <end position="21"/>
    </location>
</feature>
<dbReference type="EMBL" id="CADCWE010000219">
    <property type="protein sequence ID" value="CAA9556301.1"/>
    <property type="molecule type" value="Genomic_DNA"/>
</dbReference>
<dbReference type="AlphaFoldDB" id="A0A6J4UU47"/>
<name>A0A6J4UU47_9BACT</name>
<organism evidence="2">
    <name type="scientific">uncultured Thermomicrobiales bacterium</name>
    <dbReference type="NCBI Taxonomy" id="1645740"/>
    <lineage>
        <taxon>Bacteria</taxon>
        <taxon>Pseudomonadati</taxon>
        <taxon>Thermomicrobiota</taxon>
        <taxon>Thermomicrobia</taxon>
        <taxon>Thermomicrobiales</taxon>
        <taxon>environmental samples</taxon>
    </lineage>
</organism>
<feature type="non-terminal residue" evidence="2">
    <location>
        <position position="126"/>
    </location>
</feature>
<gene>
    <name evidence="2" type="ORF">AVDCRST_MAG73-3312</name>
</gene>
<proteinExistence type="predicted"/>
<evidence type="ECO:0000256" key="1">
    <source>
        <dbReference type="SAM" id="MobiDB-lite"/>
    </source>
</evidence>
<feature type="compositionally biased region" description="Low complexity" evidence="1">
    <location>
        <begin position="84"/>
        <end position="111"/>
    </location>
</feature>
<sequence>GRRPAAASLPPDPGWGGRVAANERRNERRLGVYLGLVRVQNGDGVHDLLGGAGLRGRGAADRHHLVLARHPRVRLCRPARLPLPAGAGTCPPRAAAPRRVAAGGRSGPGSAAHRRSLAVPFPLGPL</sequence>
<feature type="region of interest" description="Disordered" evidence="1">
    <location>
        <begin position="82"/>
        <end position="113"/>
    </location>
</feature>
<protein>
    <submittedName>
        <fullName evidence="2">Uncharacterized protein</fullName>
    </submittedName>
</protein>
<evidence type="ECO:0000313" key="2">
    <source>
        <dbReference type="EMBL" id="CAA9556301.1"/>
    </source>
</evidence>
<feature type="non-terminal residue" evidence="2">
    <location>
        <position position="1"/>
    </location>
</feature>